<reference evidence="1 2" key="1">
    <citation type="submission" date="2020-02" db="EMBL/GenBank/DDBJ databases">
        <authorList>
            <person name="Chen W.-M."/>
        </authorList>
    </citation>
    <scope>NUCLEOTIDE SEQUENCE [LARGE SCALE GENOMIC DNA]</scope>
    <source>
        <strain evidence="1 2">KDG-16</strain>
    </source>
</reference>
<name>A0ABX0I888_9FLAO</name>
<sequence length="125" mass="14683">MKTQIILLLLLFISCFQRENLDYPTEISRIKEVVLERPDQKSHGKFAEVRKLNSDEIAQLLDILKNAKPLGLKKFKIDYYIVFSTENGTRRIMVTNNQIKGYDNDYTYQIKKVKFLSDFESKASQ</sequence>
<comment type="caution">
    <text evidence="1">The sequence shown here is derived from an EMBL/GenBank/DDBJ whole genome shotgun (WGS) entry which is preliminary data.</text>
</comment>
<dbReference type="RefSeq" id="WP_166077958.1">
    <property type="nucleotide sequence ID" value="NZ_JAAJBT010000008.1"/>
</dbReference>
<proteinExistence type="predicted"/>
<keyword evidence="2" id="KW-1185">Reference proteome</keyword>
<dbReference type="Proteomes" id="UP000800984">
    <property type="component" value="Unassembled WGS sequence"/>
</dbReference>
<evidence type="ECO:0000313" key="1">
    <source>
        <dbReference type="EMBL" id="NHM02822.1"/>
    </source>
</evidence>
<organism evidence="1 2">
    <name type="scientific">Flavobacterium difficile</name>
    <dbReference type="NCBI Taxonomy" id="2709659"/>
    <lineage>
        <taxon>Bacteria</taxon>
        <taxon>Pseudomonadati</taxon>
        <taxon>Bacteroidota</taxon>
        <taxon>Flavobacteriia</taxon>
        <taxon>Flavobacteriales</taxon>
        <taxon>Flavobacteriaceae</taxon>
        <taxon>Flavobacterium</taxon>
    </lineage>
</organism>
<dbReference type="EMBL" id="JAAJBT010000008">
    <property type="protein sequence ID" value="NHM02822.1"/>
    <property type="molecule type" value="Genomic_DNA"/>
</dbReference>
<accession>A0ABX0I888</accession>
<protein>
    <recommendedName>
        <fullName evidence="3">Lipoprotein</fullName>
    </recommendedName>
</protein>
<dbReference type="PROSITE" id="PS51257">
    <property type="entry name" value="PROKAR_LIPOPROTEIN"/>
    <property type="match status" value="1"/>
</dbReference>
<gene>
    <name evidence="1" type="ORF">G4D72_11965</name>
</gene>
<evidence type="ECO:0000313" key="2">
    <source>
        <dbReference type="Proteomes" id="UP000800984"/>
    </source>
</evidence>
<evidence type="ECO:0008006" key="3">
    <source>
        <dbReference type="Google" id="ProtNLM"/>
    </source>
</evidence>